<dbReference type="Gene3D" id="3.40.50.720">
    <property type="entry name" value="NAD(P)-binding Rossmann-like Domain"/>
    <property type="match status" value="1"/>
</dbReference>
<comment type="similarity">
    <text evidence="7">Belongs to the shikimate dehydrogenase family.</text>
</comment>
<dbReference type="Proteomes" id="UP001065613">
    <property type="component" value="Chromosome"/>
</dbReference>
<comment type="catalytic activity">
    <reaction evidence="7">
        <text>shikimate + NADP(+) = 3-dehydroshikimate + NADPH + H(+)</text>
        <dbReference type="Rhea" id="RHEA:17737"/>
        <dbReference type="ChEBI" id="CHEBI:15378"/>
        <dbReference type="ChEBI" id="CHEBI:16630"/>
        <dbReference type="ChEBI" id="CHEBI:36208"/>
        <dbReference type="ChEBI" id="CHEBI:57783"/>
        <dbReference type="ChEBI" id="CHEBI:58349"/>
        <dbReference type="EC" id="1.1.1.25"/>
    </reaction>
</comment>
<dbReference type="GO" id="GO:0009423">
    <property type="term" value="P:chorismate biosynthetic process"/>
    <property type="evidence" value="ECO:0007669"/>
    <property type="project" value="UniProtKB-UniRule"/>
</dbReference>
<dbReference type="HAMAP" id="MF_00222">
    <property type="entry name" value="Shikimate_DH_AroE"/>
    <property type="match status" value="1"/>
</dbReference>
<comment type="function">
    <text evidence="7">Involved in the biosynthesis of the chorismate, which leads to the biosynthesis of aromatic amino acids. Catalyzes the reversible NADPH linked reduction of 3-dehydroshikimate (DHSA) to yield shikimate (SA).</text>
</comment>
<evidence type="ECO:0000256" key="4">
    <source>
        <dbReference type="ARBA" id="ARBA00022857"/>
    </source>
</evidence>
<evidence type="ECO:0000256" key="5">
    <source>
        <dbReference type="ARBA" id="ARBA00023002"/>
    </source>
</evidence>
<dbReference type="GO" id="GO:0004764">
    <property type="term" value="F:shikimate 3-dehydrogenase (NADP+) activity"/>
    <property type="evidence" value="ECO:0007669"/>
    <property type="project" value="UniProtKB-UniRule"/>
</dbReference>
<protein>
    <recommendedName>
        <fullName evidence="2 7">Shikimate dehydrogenase (NADP(+))</fullName>
        <shortName evidence="7">SDH</shortName>
        <ecNumber evidence="2 7">1.1.1.25</ecNumber>
    </recommendedName>
</protein>
<dbReference type="EMBL" id="CP073041">
    <property type="protein sequence ID" value="UXE61097.1"/>
    <property type="molecule type" value="Genomic_DNA"/>
</dbReference>
<gene>
    <name evidence="7" type="primary">aroE</name>
    <name evidence="10" type="ORF">KA717_37815</name>
</gene>
<dbReference type="InterPro" id="IPR022893">
    <property type="entry name" value="Shikimate_DH_fam"/>
</dbReference>
<feature type="active site" description="Proton acceptor" evidence="7">
    <location>
        <position position="72"/>
    </location>
</feature>
<dbReference type="InterPro" id="IPR041121">
    <property type="entry name" value="SDH_C"/>
</dbReference>
<feature type="binding site" evidence="7">
    <location>
        <begin position="21"/>
        <end position="23"/>
    </location>
    <ligand>
        <name>shikimate</name>
        <dbReference type="ChEBI" id="CHEBI:36208"/>
    </ligand>
</feature>
<dbReference type="PANTHER" id="PTHR21089:SF1">
    <property type="entry name" value="BIFUNCTIONAL 3-DEHYDROQUINATE DEHYDRATASE_SHIKIMATE DEHYDROGENASE, CHLOROPLASTIC"/>
    <property type="match status" value="1"/>
</dbReference>
<evidence type="ECO:0000256" key="2">
    <source>
        <dbReference type="ARBA" id="ARBA00012962"/>
    </source>
</evidence>
<dbReference type="PANTHER" id="PTHR21089">
    <property type="entry name" value="SHIKIMATE DEHYDROGENASE"/>
    <property type="match status" value="1"/>
</dbReference>
<feature type="domain" description="Shikimate dehydrogenase substrate binding N-terminal" evidence="8">
    <location>
        <begin position="13"/>
        <end position="95"/>
    </location>
</feature>
<evidence type="ECO:0000256" key="6">
    <source>
        <dbReference type="ARBA" id="ARBA00023141"/>
    </source>
</evidence>
<feature type="binding site" evidence="7">
    <location>
        <position position="232"/>
    </location>
    <ligand>
        <name>shikimate</name>
        <dbReference type="ChEBI" id="CHEBI:36208"/>
    </ligand>
</feature>
<dbReference type="GO" id="GO:0009073">
    <property type="term" value="P:aromatic amino acid family biosynthetic process"/>
    <property type="evidence" value="ECO:0007669"/>
    <property type="project" value="UniProtKB-KW"/>
</dbReference>
<keyword evidence="3 7" id="KW-0028">Amino-acid biosynthesis</keyword>
<comment type="subunit">
    <text evidence="7">Homodimer.</text>
</comment>
<dbReference type="InterPro" id="IPR046346">
    <property type="entry name" value="Aminoacid_DH-like_N_sf"/>
</dbReference>
<dbReference type="NCBIfam" id="TIGR00507">
    <property type="entry name" value="aroE"/>
    <property type="match status" value="1"/>
</dbReference>
<name>A0A977KWB7_9CYAN</name>
<dbReference type="InterPro" id="IPR036291">
    <property type="entry name" value="NAD(P)-bd_dom_sf"/>
</dbReference>
<accession>A0A977KWB7</accession>
<organism evidence="10">
    <name type="scientific">Woronichinia naegeliana WA131</name>
    <dbReference type="NCBI Taxonomy" id="2824559"/>
    <lineage>
        <taxon>Bacteria</taxon>
        <taxon>Bacillati</taxon>
        <taxon>Cyanobacteriota</taxon>
        <taxon>Cyanophyceae</taxon>
        <taxon>Synechococcales</taxon>
        <taxon>Coelosphaeriaceae</taxon>
        <taxon>Woronichinia</taxon>
    </lineage>
</organism>
<dbReference type="SUPFAM" id="SSF51735">
    <property type="entry name" value="NAD(P)-binding Rossmann-fold domains"/>
    <property type="match status" value="1"/>
</dbReference>
<feature type="domain" description="SDH C-terminal" evidence="9">
    <location>
        <begin position="253"/>
        <end position="283"/>
    </location>
</feature>
<dbReference type="InterPro" id="IPR013708">
    <property type="entry name" value="Shikimate_DH-bd_N"/>
</dbReference>
<dbReference type="SUPFAM" id="SSF53223">
    <property type="entry name" value="Aminoacid dehydrogenase-like, N-terminal domain"/>
    <property type="match status" value="1"/>
</dbReference>
<keyword evidence="5 7" id="KW-0560">Oxidoreductase</keyword>
<proteinExistence type="inferred from homology"/>
<evidence type="ECO:0000256" key="1">
    <source>
        <dbReference type="ARBA" id="ARBA00004871"/>
    </source>
</evidence>
<evidence type="ECO:0000259" key="9">
    <source>
        <dbReference type="Pfam" id="PF18317"/>
    </source>
</evidence>
<dbReference type="GO" id="GO:0005829">
    <property type="term" value="C:cytosol"/>
    <property type="evidence" value="ECO:0007669"/>
    <property type="project" value="TreeGrafter"/>
</dbReference>
<feature type="binding site" evidence="7">
    <location>
        <position position="108"/>
    </location>
    <ligand>
        <name>shikimate</name>
        <dbReference type="ChEBI" id="CHEBI:36208"/>
    </ligand>
</feature>
<dbReference type="KEGG" id="wna:KA717_37815"/>
<dbReference type="AlphaFoldDB" id="A0A977KWB7"/>
<feature type="binding site" evidence="7">
    <location>
        <position position="253"/>
    </location>
    <ligand>
        <name>NADP(+)</name>
        <dbReference type="ChEBI" id="CHEBI:58349"/>
    </ligand>
</feature>
<dbReference type="GO" id="GO:0050661">
    <property type="term" value="F:NADP binding"/>
    <property type="evidence" value="ECO:0007669"/>
    <property type="project" value="InterPro"/>
</dbReference>
<evidence type="ECO:0000259" key="8">
    <source>
        <dbReference type="Pfam" id="PF08501"/>
    </source>
</evidence>
<feature type="binding site" evidence="7">
    <location>
        <begin position="132"/>
        <end position="136"/>
    </location>
    <ligand>
        <name>NADP(+)</name>
        <dbReference type="ChEBI" id="CHEBI:58349"/>
    </ligand>
</feature>
<feature type="binding site" evidence="7">
    <location>
        <position position="68"/>
    </location>
    <ligand>
        <name>shikimate</name>
        <dbReference type="ChEBI" id="CHEBI:36208"/>
    </ligand>
</feature>
<evidence type="ECO:0000256" key="3">
    <source>
        <dbReference type="ARBA" id="ARBA00022605"/>
    </source>
</evidence>
<dbReference type="Pfam" id="PF08501">
    <property type="entry name" value="Shikimate_dh_N"/>
    <property type="match status" value="1"/>
</dbReference>
<comment type="pathway">
    <text evidence="1 7">Metabolic intermediate biosynthesis; chorismate biosynthesis; chorismate from D-erythrose 4-phosphate and phosphoenolpyruvate: step 4/7.</text>
</comment>
<dbReference type="Gene3D" id="3.40.50.10860">
    <property type="entry name" value="Leucine Dehydrogenase, chain A, domain 1"/>
    <property type="match status" value="1"/>
</dbReference>
<feature type="binding site" evidence="7">
    <location>
        <position position="260"/>
    </location>
    <ligand>
        <name>shikimate</name>
        <dbReference type="ChEBI" id="CHEBI:36208"/>
    </ligand>
</feature>
<dbReference type="EC" id="1.1.1.25" evidence="2 7"/>
<evidence type="ECO:0000256" key="7">
    <source>
        <dbReference type="HAMAP-Rule" id="MF_00222"/>
    </source>
</evidence>
<comment type="caution">
    <text evidence="7">Lacks conserved residue(s) required for the propagation of feature annotation.</text>
</comment>
<dbReference type="GO" id="GO:0008652">
    <property type="term" value="P:amino acid biosynthetic process"/>
    <property type="evidence" value="ECO:0007669"/>
    <property type="project" value="UniProtKB-KW"/>
</dbReference>
<evidence type="ECO:0000313" key="10">
    <source>
        <dbReference type="EMBL" id="UXE61097.1"/>
    </source>
</evidence>
<dbReference type="Pfam" id="PF18317">
    <property type="entry name" value="SDH_C"/>
    <property type="match status" value="1"/>
</dbReference>
<sequence>MSEITGKTRLLGVIGHPIGHSLSPLMHNAALTELGENYVYVAFPIKPDDLATAIAGLESIGVVGFSVTIPHKQTIMPFLSQITPTAKLVGAVNTVWWTEQGWQGTNTDVEGFVAPLTELDRDWWKVKPVVLGNGGAARAVVVGLAQLGCPEIQIVGRNLEKLEAFKNSWSRADFNSELSVYPWQALAELIPSTTLLINTTPLGMTPHLEQSPVEEDLMQGLSSSAITYDLIYTPRPTRFLQQAADQGATIIDGLEMLVQQGAAALRLWLQKPVPVDTMRQALRDFIP</sequence>
<keyword evidence="6 7" id="KW-0057">Aromatic amino acid biosynthesis</keyword>
<feature type="binding site" evidence="7">
    <location>
        <position position="93"/>
    </location>
    <ligand>
        <name>shikimate</name>
        <dbReference type="ChEBI" id="CHEBI:36208"/>
    </ligand>
</feature>
<dbReference type="NCBIfam" id="NF001314">
    <property type="entry name" value="PRK00258.2-2"/>
    <property type="match status" value="1"/>
</dbReference>
<keyword evidence="4 7" id="KW-0521">NADP</keyword>
<dbReference type="CDD" id="cd01065">
    <property type="entry name" value="NAD_bind_Shikimate_DH"/>
    <property type="match status" value="1"/>
</dbReference>
<reference evidence="10" key="1">
    <citation type="submission" date="2021-04" db="EMBL/GenBank/DDBJ databases">
        <title>Genome sequence of Woronichinia naegeliana from Washington state freshwater lake bloom.</title>
        <authorList>
            <person name="Dreher T.W."/>
        </authorList>
    </citation>
    <scope>NUCLEOTIDE SEQUENCE</scope>
    <source>
        <strain evidence="10">WA131</strain>
    </source>
</reference>
<feature type="binding site" evidence="7">
    <location>
        <position position="230"/>
    </location>
    <ligand>
        <name>NADP(+)</name>
        <dbReference type="ChEBI" id="CHEBI:58349"/>
    </ligand>
</feature>
<dbReference type="GO" id="GO:0019632">
    <property type="term" value="P:shikimate metabolic process"/>
    <property type="evidence" value="ECO:0007669"/>
    <property type="project" value="InterPro"/>
</dbReference>
<dbReference type="InterPro" id="IPR011342">
    <property type="entry name" value="Shikimate_DH"/>
</dbReference>